<comment type="caution">
    <text evidence="12">The sequence shown here is derived from an EMBL/GenBank/DDBJ whole genome shotgun (WGS) entry which is preliminary data.</text>
</comment>
<dbReference type="AlphaFoldDB" id="A0A8S0VNZ6"/>
<dbReference type="Pfam" id="PF02466">
    <property type="entry name" value="Tim17"/>
    <property type="match status" value="1"/>
</dbReference>
<organism evidence="12 13">
    <name type="scientific">Olea europaea subsp. europaea</name>
    <dbReference type="NCBI Taxonomy" id="158383"/>
    <lineage>
        <taxon>Eukaryota</taxon>
        <taxon>Viridiplantae</taxon>
        <taxon>Streptophyta</taxon>
        <taxon>Embryophyta</taxon>
        <taxon>Tracheophyta</taxon>
        <taxon>Spermatophyta</taxon>
        <taxon>Magnoliopsida</taxon>
        <taxon>eudicotyledons</taxon>
        <taxon>Gunneridae</taxon>
        <taxon>Pentapetalae</taxon>
        <taxon>asterids</taxon>
        <taxon>lamiids</taxon>
        <taxon>Lamiales</taxon>
        <taxon>Oleaceae</taxon>
        <taxon>Oleeae</taxon>
        <taxon>Olea</taxon>
    </lineage>
</organism>
<sequence>MVRDKTWFDHLVYHTGDYFCFGIVCGSTFHMLKGMYNSPKGGRLIRGSQAVRLYAPGWASYSAAWGGLSSVFRSSMIYARQKDDSWTSILPKAATIGFLKIRQGLGPASRSALIVGSAMALVEGYLIVENKVASNVQSPQSDFEELDKKQKSGKIKTV</sequence>
<evidence type="ECO:0000256" key="8">
    <source>
        <dbReference type="ARBA" id="ARBA00023010"/>
    </source>
</evidence>
<dbReference type="OrthoDB" id="598016at2759"/>
<evidence type="ECO:0000313" key="13">
    <source>
        <dbReference type="Proteomes" id="UP000594638"/>
    </source>
</evidence>
<evidence type="ECO:0000256" key="9">
    <source>
        <dbReference type="ARBA" id="ARBA00023128"/>
    </source>
</evidence>
<evidence type="ECO:0000256" key="4">
    <source>
        <dbReference type="ARBA" id="ARBA00022692"/>
    </source>
</evidence>
<keyword evidence="4" id="KW-0812">Transmembrane</keyword>
<accession>A0A8S0VNZ6</accession>
<comment type="subcellular location">
    <subcellularLocation>
        <location evidence="1">Mitochondrion inner membrane</location>
        <topology evidence="1">Multi-pass membrane protein</topology>
    </subcellularLocation>
</comment>
<name>A0A8S0VNZ6_OLEEU</name>
<keyword evidence="5" id="KW-0999">Mitochondrion inner membrane</keyword>
<dbReference type="Proteomes" id="UP000594638">
    <property type="component" value="Unassembled WGS sequence"/>
</dbReference>
<feature type="region of interest" description="Disordered" evidence="11">
    <location>
        <begin position="139"/>
        <end position="158"/>
    </location>
</feature>
<evidence type="ECO:0000256" key="10">
    <source>
        <dbReference type="ARBA" id="ARBA00023136"/>
    </source>
</evidence>
<evidence type="ECO:0000313" key="12">
    <source>
        <dbReference type="EMBL" id="CAA3032263.1"/>
    </source>
</evidence>
<evidence type="ECO:0000256" key="7">
    <source>
        <dbReference type="ARBA" id="ARBA00022989"/>
    </source>
</evidence>
<evidence type="ECO:0000256" key="5">
    <source>
        <dbReference type="ARBA" id="ARBA00022792"/>
    </source>
</evidence>
<keyword evidence="10" id="KW-0472">Membrane</keyword>
<evidence type="ECO:0000256" key="3">
    <source>
        <dbReference type="ARBA" id="ARBA00022448"/>
    </source>
</evidence>
<dbReference type="EMBL" id="CACTIH010009548">
    <property type="protein sequence ID" value="CAA3032263.1"/>
    <property type="molecule type" value="Genomic_DNA"/>
</dbReference>
<keyword evidence="3" id="KW-0813">Transport</keyword>
<dbReference type="GO" id="GO:0005744">
    <property type="term" value="C:TIM23 mitochondrial import inner membrane translocase complex"/>
    <property type="evidence" value="ECO:0007669"/>
    <property type="project" value="TreeGrafter"/>
</dbReference>
<evidence type="ECO:0000256" key="2">
    <source>
        <dbReference type="ARBA" id="ARBA00008444"/>
    </source>
</evidence>
<proteinExistence type="inferred from homology"/>
<evidence type="ECO:0000256" key="1">
    <source>
        <dbReference type="ARBA" id="ARBA00004448"/>
    </source>
</evidence>
<gene>
    <name evidence="12" type="ORF">OLEA9_A075778</name>
</gene>
<keyword evidence="9" id="KW-0496">Mitochondrion</keyword>
<reference evidence="12 13" key="1">
    <citation type="submission" date="2019-12" db="EMBL/GenBank/DDBJ databases">
        <authorList>
            <person name="Alioto T."/>
            <person name="Alioto T."/>
            <person name="Gomez Garrido J."/>
        </authorList>
    </citation>
    <scope>NUCLEOTIDE SEQUENCE [LARGE SCALE GENOMIC DNA]</scope>
</reference>
<comment type="similarity">
    <text evidence="2">Belongs to the Tim17/Tim22/Tim23 family.</text>
</comment>
<evidence type="ECO:0000256" key="6">
    <source>
        <dbReference type="ARBA" id="ARBA00022927"/>
    </source>
</evidence>
<keyword evidence="8" id="KW-0811">Translocation</keyword>
<dbReference type="GO" id="GO:0008320">
    <property type="term" value="F:protein transmembrane transporter activity"/>
    <property type="evidence" value="ECO:0007669"/>
    <property type="project" value="TreeGrafter"/>
</dbReference>
<dbReference type="Gramene" id="OE9A075778T1">
    <property type="protein sequence ID" value="OE9A075778C1"/>
    <property type="gene ID" value="OE9A075778"/>
</dbReference>
<keyword evidence="7" id="KW-1133">Transmembrane helix</keyword>
<dbReference type="PANTHER" id="PTHR10485">
    <property type="entry name" value="MITOCHONDRIAL IMPORT INNER MEMBRANE TRANSLOCASE SUBUNIT TIM-17"/>
    <property type="match status" value="1"/>
</dbReference>
<keyword evidence="13" id="KW-1185">Reference proteome</keyword>
<dbReference type="GO" id="GO:0030150">
    <property type="term" value="P:protein import into mitochondrial matrix"/>
    <property type="evidence" value="ECO:0007669"/>
    <property type="project" value="TreeGrafter"/>
</dbReference>
<keyword evidence="6" id="KW-0653">Protein transport</keyword>
<dbReference type="PANTHER" id="PTHR10485:SF0">
    <property type="entry name" value="AT05822P-RELATED"/>
    <property type="match status" value="1"/>
</dbReference>
<evidence type="ECO:0000256" key="11">
    <source>
        <dbReference type="SAM" id="MobiDB-lite"/>
    </source>
</evidence>
<protein>
    <submittedName>
        <fullName evidence="12">Mitochondrial import inner membrane translocase subunit TIM17-2-like</fullName>
    </submittedName>
</protein>